<dbReference type="GO" id="GO:0003723">
    <property type="term" value="F:RNA binding"/>
    <property type="evidence" value="ECO:0007669"/>
    <property type="project" value="InterPro"/>
</dbReference>
<sequence length="72" mass="8101">MPANVCLCSRFGSLIEVHLVPGRKVGYMKYADKQCADEAMAVLHGRIVNGVKMKVMLADPPREESHKRPRTY</sequence>
<dbReference type="Gene3D" id="3.30.70.330">
    <property type="match status" value="1"/>
</dbReference>
<dbReference type="Proteomes" id="UP000250572">
    <property type="component" value="Unassembled WGS sequence"/>
</dbReference>
<gene>
    <name evidence="2" type="ORF">CCH79_00017201</name>
</gene>
<dbReference type="AlphaFoldDB" id="A0A315V5E2"/>
<dbReference type="Pfam" id="PF00076">
    <property type="entry name" value="RRM_1"/>
    <property type="match status" value="1"/>
</dbReference>
<evidence type="ECO:0000313" key="3">
    <source>
        <dbReference type="Proteomes" id="UP000250572"/>
    </source>
</evidence>
<reference evidence="2 3" key="1">
    <citation type="journal article" date="2018" name="G3 (Bethesda)">
        <title>A High-Quality Reference Genome for the Invasive Mosquitofish Gambusia affinis Using a Chicago Library.</title>
        <authorList>
            <person name="Hoffberg S.L."/>
            <person name="Troendle N.J."/>
            <person name="Glenn T.C."/>
            <person name="Mahmud O."/>
            <person name="Louha S."/>
            <person name="Chalopin D."/>
            <person name="Bennetzen J.L."/>
            <person name="Mauricio R."/>
        </authorList>
    </citation>
    <scope>NUCLEOTIDE SEQUENCE [LARGE SCALE GENOMIC DNA]</scope>
    <source>
        <strain evidence="2">NE01/NJP1002.9</strain>
        <tissue evidence="2">Muscle</tissue>
    </source>
</reference>
<accession>A0A315V5E2</accession>
<dbReference type="EMBL" id="NHOQ01002296">
    <property type="protein sequence ID" value="PWA18547.1"/>
    <property type="molecule type" value="Genomic_DNA"/>
</dbReference>
<organism evidence="2 3">
    <name type="scientific">Gambusia affinis</name>
    <name type="common">Western mosquitofish</name>
    <name type="synonym">Heterandria affinis</name>
    <dbReference type="NCBI Taxonomy" id="33528"/>
    <lineage>
        <taxon>Eukaryota</taxon>
        <taxon>Metazoa</taxon>
        <taxon>Chordata</taxon>
        <taxon>Craniata</taxon>
        <taxon>Vertebrata</taxon>
        <taxon>Euteleostomi</taxon>
        <taxon>Actinopterygii</taxon>
        <taxon>Neopterygii</taxon>
        <taxon>Teleostei</taxon>
        <taxon>Neoteleostei</taxon>
        <taxon>Acanthomorphata</taxon>
        <taxon>Ovalentaria</taxon>
        <taxon>Atherinomorphae</taxon>
        <taxon>Cyprinodontiformes</taxon>
        <taxon>Poeciliidae</taxon>
        <taxon>Poeciliinae</taxon>
        <taxon>Gambusia</taxon>
    </lineage>
</organism>
<keyword evidence="3" id="KW-1185">Reference proteome</keyword>
<dbReference type="InterPro" id="IPR035979">
    <property type="entry name" value="RBD_domain_sf"/>
</dbReference>
<dbReference type="InterPro" id="IPR000504">
    <property type="entry name" value="RRM_dom"/>
</dbReference>
<dbReference type="SUPFAM" id="SSF54928">
    <property type="entry name" value="RNA-binding domain, RBD"/>
    <property type="match status" value="1"/>
</dbReference>
<name>A0A315V5E2_GAMAF</name>
<evidence type="ECO:0000313" key="2">
    <source>
        <dbReference type="EMBL" id="PWA18547.1"/>
    </source>
</evidence>
<proteinExistence type="predicted"/>
<dbReference type="InterPro" id="IPR012677">
    <property type="entry name" value="Nucleotide-bd_a/b_plait_sf"/>
</dbReference>
<feature type="domain" description="RRM" evidence="1">
    <location>
        <begin position="7"/>
        <end position="52"/>
    </location>
</feature>
<protein>
    <recommendedName>
        <fullName evidence="1">RRM domain-containing protein</fullName>
    </recommendedName>
</protein>
<evidence type="ECO:0000259" key="1">
    <source>
        <dbReference type="Pfam" id="PF00076"/>
    </source>
</evidence>
<comment type="caution">
    <text evidence="2">The sequence shown here is derived from an EMBL/GenBank/DDBJ whole genome shotgun (WGS) entry which is preliminary data.</text>
</comment>